<protein>
    <submittedName>
        <fullName evidence="2">Uncharacterized protein</fullName>
    </submittedName>
</protein>
<reference evidence="2 3" key="1">
    <citation type="journal article" date="2012" name="Microbes Environ.">
        <title>Complete genome sequence of Bradyrhizobium sp. S23321: insights into symbiosis evolution in soil oligotrophs.</title>
        <authorList>
            <person name="Okubo T."/>
            <person name="Tsukui T."/>
            <person name="Maita H."/>
            <person name="Okamoto S."/>
            <person name="Oshima K."/>
            <person name="Fujisawa T."/>
            <person name="Saito A."/>
            <person name="Futamata H."/>
            <person name="Hattori R."/>
            <person name="Shimomura Y."/>
            <person name="Haruta S."/>
            <person name="Morimoto S."/>
            <person name="Wang Y."/>
            <person name="Sakai Y."/>
            <person name="Hattori M."/>
            <person name="Aizawa S."/>
            <person name="Nagashima K.V.P."/>
            <person name="Masuda S."/>
            <person name="Hattori T."/>
            <person name="Yamashita A."/>
            <person name="Bao Z."/>
            <person name="Hayatsu M."/>
            <person name="Kajiya-Kanegae H."/>
            <person name="Yoshinaga I."/>
            <person name="Sakamoto K."/>
            <person name="Toyota K."/>
            <person name="Nakao M."/>
            <person name="Kohara M."/>
            <person name="Anda M."/>
            <person name="Niwa R."/>
            <person name="Jung-Hwan P."/>
            <person name="Sameshima-Saito R."/>
            <person name="Tokuda S."/>
            <person name="Yamamoto S."/>
            <person name="Yamamoto S."/>
            <person name="Yokoyama T."/>
            <person name="Akutsu T."/>
            <person name="Nakamura Y."/>
            <person name="Nakahira-Yanaka Y."/>
            <person name="Takada Hoshino Y."/>
            <person name="Hirakawa H."/>
            <person name="Mitsui H."/>
            <person name="Terasawa K."/>
            <person name="Itakura M."/>
            <person name="Sato S."/>
            <person name="Ikeda-Ohtsubo W."/>
            <person name="Sakakura N."/>
            <person name="Kaminuma E."/>
            <person name="Minamisawa K."/>
        </authorList>
    </citation>
    <scope>NUCLEOTIDE SEQUENCE [LARGE SCALE GENOMIC DNA]</scope>
    <source>
        <strain evidence="2 3">S23321</strain>
    </source>
</reference>
<organism evidence="2 3">
    <name type="scientific">Bradyrhizobium cosmicum</name>
    <dbReference type="NCBI Taxonomy" id="1404864"/>
    <lineage>
        <taxon>Bacteria</taxon>
        <taxon>Pseudomonadati</taxon>
        <taxon>Pseudomonadota</taxon>
        <taxon>Alphaproteobacteria</taxon>
        <taxon>Hyphomicrobiales</taxon>
        <taxon>Nitrobacteraceae</taxon>
        <taxon>Bradyrhizobium</taxon>
    </lineage>
</organism>
<name>A0AAI8QEC7_9BRAD</name>
<dbReference type="KEGG" id="brs:S23_51770"/>
<keyword evidence="3" id="KW-1185">Reference proteome</keyword>
<sequence>MEARTLVDTKDSRYAANDASYDATDNSTDRACRSLTIPRTAFDTSGDALGLGRHGKQNGDGNSGSSDKTANHGSSYDGGLVQDQVTSGR</sequence>
<evidence type="ECO:0000313" key="2">
    <source>
        <dbReference type="EMBL" id="BAL78371.1"/>
    </source>
</evidence>
<gene>
    <name evidence="2" type="ORF">S23_51770</name>
</gene>
<feature type="region of interest" description="Disordered" evidence="1">
    <location>
        <begin position="42"/>
        <end position="89"/>
    </location>
</feature>
<accession>A0AAI8QEC7</accession>
<dbReference type="EMBL" id="AP012279">
    <property type="protein sequence ID" value="BAL78371.1"/>
    <property type="molecule type" value="Genomic_DNA"/>
</dbReference>
<evidence type="ECO:0000256" key="1">
    <source>
        <dbReference type="SAM" id="MobiDB-lite"/>
    </source>
</evidence>
<evidence type="ECO:0000313" key="3">
    <source>
        <dbReference type="Proteomes" id="UP000007886"/>
    </source>
</evidence>
<feature type="compositionally biased region" description="Polar residues" evidence="1">
    <location>
        <begin position="59"/>
        <end position="74"/>
    </location>
</feature>
<proteinExistence type="predicted"/>
<dbReference type="Proteomes" id="UP000007886">
    <property type="component" value="Chromosome"/>
</dbReference>
<dbReference type="AlphaFoldDB" id="A0AAI8QEC7"/>